<evidence type="ECO:0000313" key="2">
    <source>
        <dbReference type="Proteomes" id="UP000793456"/>
    </source>
</evidence>
<evidence type="ECO:0000313" key="1">
    <source>
        <dbReference type="EMBL" id="TMS09604.1"/>
    </source>
</evidence>
<gene>
    <name evidence="1" type="ORF">E3U43_002263</name>
</gene>
<dbReference type="EMBL" id="CM011688">
    <property type="protein sequence ID" value="TMS09604.1"/>
    <property type="molecule type" value="Genomic_DNA"/>
</dbReference>
<sequence>MERAVKLEVYSTKTSRVRELDVVPSNMWGGQGLLGASVRFCSYQGANENVWHVLDVEASSPAALAGLQPHSDYIVGADQVLQDSEDFFSLIEAHEGKPLKLLVYNTQTDACREVVVTPNGAWGGEGSLGCGIGYGYLHRIPAYIPSQPDTSPERIPTPVPEEEPSPKLPTHWLHRGFSDSEVAVLTPDAADLLDRLDLSMSSIDMTNTSLTMHEEKDGDVSGVEELEDSVLSSSADNETDPQELSSQAAMDLTSALASLDALSGIPPAEPSHLLTKSPDLSVSISELSNSPSPPMDASSLPVEYPDPPAEPSVSTEDPPCPSPVDLLQSSAVNELIPDDSFAQAVEDPTGPVEESTEPLDAAPAHHCSHESDEELPEELSLE</sequence>
<keyword evidence="2" id="KW-1185">Reference proteome</keyword>
<dbReference type="Proteomes" id="UP000793456">
    <property type="component" value="Chromosome XV"/>
</dbReference>
<organism evidence="1 2">
    <name type="scientific">Larimichthys crocea</name>
    <name type="common">Large yellow croaker</name>
    <name type="synonym">Pseudosciaena crocea</name>
    <dbReference type="NCBI Taxonomy" id="215358"/>
    <lineage>
        <taxon>Eukaryota</taxon>
        <taxon>Metazoa</taxon>
        <taxon>Chordata</taxon>
        <taxon>Craniata</taxon>
        <taxon>Vertebrata</taxon>
        <taxon>Euteleostomi</taxon>
        <taxon>Actinopterygii</taxon>
        <taxon>Neopterygii</taxon>
        <taxon>Teleostei</taxon>
        <taxon>Neoteleostei</taxon>
        <taxon>Acanthomorphata</taxon>
        <taxon>Eupercaria</taxon>
        <taxon>Sciaenidae</taxon>
        <taxon>Larimichthys</taxon>
    </lineage>
</organism>
<name>A0ACD3QT03_LARCR</name>
<comment type="caution">
    <text evidence="1">The sequence shown here is derived from an EMBL/GenBank/DDBJ whole genome shotgun (WGS) entry which is preliminary data.</text>
</comment>
<proteinExistence type="predicted"/>
<reference evidence="1" key="1">
    <citation type="submission" date="2018-11" db="EMBL/GenBank/DDBJ databases">
        <title>The sequence and de novo assembly of Larimichthys crocea genome using PacBio and Hi-C technologies.</title>
        <authorList>
            <person name="Xu P."/>
            <person name="Chen B."/>
            <person name="Zhou Z."/>
            <person name="Ke Q."/>
            <person name="Wu Y."/>
            <person name="Bai H."/>
            <person name="Pu F."/>
        </authorList>
    </citation>
    <scope>NUCLEOTIDE SEQUENCE</scope>
    <source>
        <tissue evidence="1">Muscle</tissue>
    </source>
</reference>
<accession>A0ACD3QT03</accession>
<protein>
    <submittedName>
        <fullName evidence="1">Uncharacterized protein</fullName>
    </submittedName>
</protein>